<keyword evidence="1" id="KW-1133">Transmembrane helix</keyword>
<feature type="transmembrane region" description="Helical" evidence="1">
    <location>
        <begin position="6"/>
        <end position="24"/>
    </location>
</feature>
<sequence>MITSIIPTVLGLFSYLLSCWGVLFSEALKRNPRTWTCVYAILIILANIQTYGWFVLLTPTVGVLETPLILVGHDLDLANPLLRDMLDSGALASCTDPNALPSFFPSFVVGQAEAGYATMKNKMGFPALFTLMDRTYNVSTAGVVPVFPSQFSEKEVLRYSIVQQGFTADVTCAFEALSSNTTPSLTIKSQKIKGWEDVTFLEMTSDCVDRKGSSTLAYTRGDPNYIFLAVCNGLEGNYSMLNVLLAIMTHPNVEAALIFQGGGRYSFLATTVCEVRPMITRVQVDWVNAGPFNSKLLATGAVPDHGGPAGITAMTALYEKHFSAQAMSTNTVGEELLSSIGKVDPGFHEETILVMMGEYIRGIAEYSGSVLRACLSTQNVISADGVSNELKIPSEGFYHTEFMAWERSTFWLLIPGTLVAMLTVCGVLWEEAHHPVVAPRAVELEPATATRVVSAQVDASLS</sequence>
<gene>
    <name evidence="2" type="ORF">MVEN_00125400</name>
</gene>
<dbReference type="Proteomes" id="UP000620124">
    <property type="component" value="Unassembled WGS sequence"/>
</dbReference>
<keyword evidence="3" id="KW-1185">Reference proteome</keyword>
<protein>
    <recommendedName>
        <fullName evidence="4">Transmembrane protein</fullName>
    </recommendedName>
</protein>
<evidence type="ECO:0000313" key="2">
    <source>
        <dbReference type="EMBL" id="KAF7372623.1"/>
    </source>
</evidence>
<evidence type="ECO:0000313" key="3">
    <source>
        <dbReference type="Proteomes" id="UP000620124"/>
    </source>
</evidence>
<comment type="caution">
    <text evidence="2">The sequence shown here is derived from an EMBL/GenBank/DDBJ whole genome shotgun (WGS) entry which is preliminary data.</text>
</comment>
<keyword evidence="1" id="KW-0812">Transmembrane</keyword>
<dbReference type="OrthoDB" id="3351168at2759"/>
<evidence type="ECO:0000256" key="1">
    <source>
        <dbReference type="SAM" id="Phobius"/>
    </source>
</evidence>
<evidence type="ECO:0008006" key="4">
    <source>
        <dbReference type="Google" id="ProtNLM"/>
    </source>
</evidence>
<proteinExistence type="predicted"/>
<accession>A0A8H6Z5C0</accession>
<dbReference type="EMBL" id="JACAZI010000001">
    <property type="protein sequence ID" value="KAF7372623.1"/>
    <property type="molecule type" value="Genomic_DNA"/>
</dbReference>
<name>A0A8H6Z5C0_9AGAR</name>
<organism evidence="2 3">
    <name type="scientific">Mycena venus</name>
    <dbReference type="NCBI Taxonomy" id="2733690"/>
    <lineage>
        <taxon>Eukaryota</taxon>
        <taxon>Fungi</taxon>
        <taxon>Dikarya</taxon>
        <taxon>Basidiomycota</taxon>
        <taxon>Agaricomycotina</taxon>
        <taxon>Agaricomycetes</taxon>
        <taxon>Agaricomycetidae</taxon>
        <taxon>Agaricales</taxon>
        <taxon>Marasmiineae</taxon>
        <taxon>Mycenaceae</taxon>
        <taxon>Mycena</taxon>
    </lineage>
</organism>
<reference evidence="2" key="1">
    <citation type="submission" date="2020-05" db="EMBL/GenBank/DDBJ databases">
        <title>Mycena genomes resolve the evolution of fungal bioluminescence.</title>
        <authorList>
            <person name="Tsai I.J."/>
        </authorList>
    </citation>
    <scope>NUCLEOTIDE SEQUENCE</scope>
    <source>
        <strain evidence="2">CCC161011</strain>
    </source>
</reference>
<keyword evidence="1" id="KW-0472">Membrane</keyword>
<feature type="transmembrane region" description="Helical" evidence="1">
    <location>
        <begin position="36"/>
        <end position="56"/>
    </location>
</feature>
<dbReference type="AlphaFoldDB" id="A0A8H6Z5C0"/>